<proteinExistence type="inferred from homology"/>
<dbReference type="Pfam" id="PF21478">
    <property type="entry name" value="GcvP2_C"/>
    <property type="match status" value="1"/>
</dbReference>
<organism evidence="11 12">
    <name type="scientific">Echinicola jeungdonensis</name>
    <dbReference type="NCBI Taxonomy" id="709343"/>
    <lineage>
        <taxon>Bacteria</taxon>
        <taxon>Pseudomonadati</taxon>
        <taxon>Bacteroidota</taxon>
        <taxon>Cytophagia</taxon>
        <taxon>Cytophagales</taxon>
        <taxon>Cyclobacteriaceae</taxon>
        <taxon>Echinicola</taxon>
    </lineage>
</organism>
<comment type="subunit">
    <text evidence="4 8">The glycine cleavage system is composed of four proteins: P, T, L and H.</text>
</comment>
<dbReference type="Proteomes" id="UP001589654">
    <property type="component" value="Unassembled WGS sequence"/>
</dbReference>
<accession>A0ABV5J4Y9</accession>
<dbReference type="PANTHER" id="PTHR11773:SF1">
    <property type="entry name" value="GLYCINE DEHYDROGENASE (DECARBOXYLATING), MITOCHONDRIAL"/>
    <property type="match status" value="1"/>
</dbReference>
<dbReference type="CDD" id="cd00613">
    <property type="entry name" value="GDC-P"/>
    <property type="match status" value="1"/>
</dbReference>
<name>A0ABV5J4Y9_9BACT</name>
<dbReference type="InterPro" id="IPR049316">
    <property type="entry name" value="GDC-P_C"/>
</dbReference>
<keyword evidence="5 8" id="KW-0663">Pyridoxal phosphate</keyword>
<dbReference type="GO" id="GO:0004375">
    <property type="term" value="F:glycine dehydrogenase (decarboxylating) activity"/>
    <property type="evidence" value="ECO:0007669"/>
    <property type="project" value="UniProtKB-EC"/>
</dbReference>
<dbReference type="SUPFAM" id="SSF53383">
    <property type="entry name" value="PLP-dependent transferases"/>
    <property type="match status" value="2"/>
</dbReference>
<dbReference type="EMBL" id="JBHMEW010000053">
    <property type="protein sequence ID" value="MFB9211751.1"/>
    <property type="molecule type" value="Genomic_DNA"/>
</dbReference>
<keyword evidence="6 8" id="KW-0560">Oxidoreductase</keyword>
<protein>
    <recommendedName>
        <fullName evidence="8">Glycine dehydrogenase (decarboxylating)</fullName>
        <ecNumber evidence="8">1.4.4.2</ecNumber>
    </recommendedName>
    <alternativeName>
        <fullName evidence="8">Glycine cleavage system P-protein</fullName>
    </alternativeName>
    <alternativeName>
        <fullName evidence="8">Glycine decarboxylase</fullName>
    </alternativeName>
    <alternativeName>
        <fullName evidence="8">Glycine dehydrogenase (aminomethyl-transferring)</fullName>
    </alternativeName>
</protein>
<evidence type="ECO:0000259" key="10">
    <source>
        <dbReference type="Pfam" id="PF21478"/>
    </source>
</evidence>
<comment type="caution">
    <text evidence="11">The sequence shown here is derived from an EMBL/GenBank/DDBJ whole genome shotgun (WGS) entry which is preliminary data.</text>
</comment>
<evidence type="ECO:0000256" key="3">
    <source>
        <dbReference type="ARBA" id="ARBA00010756"/>
    </source>
</evidence>
<feature type="domain" description="Glycine cleavage system P-protein N-terminal" evidence="9">
    <location>
        <begin position="13"/>
        <end position="441"/>
    </location>
</feature>
<evidence type="ECO:0000256" key="5">
    <source>
        <dbReference type="ARBA" id="ARBA00022898"/>
    </source>
</evidence>
<dbReference type="RefSeq" id="WP_290247138.1">
    <property type="nucleotide sequence ID" value="NZ_JAUFQT010000001.1"/>
</dbReference>
<dbReference type="HAMAP" id="MF_00711">
    <property type="entry name" value="GcvP"/>
    <property type="match status" value="1"/>
</dbReference>
<evidence type="ECO:0000256" key="1">
    <source>
        <dbReference type="ARBA" id="ARBA00001933"/>
    </source>
</evidence>
<comment type="cofactor">
    <cofactor evidence="1 8">
        <name>pyridoxal 5'-phosphate</name>
        <dbReference type="ChEBI" id="CHEBI:597326"/>
    </cofactor>
</comment>
<evidence type="ECO:0000256" key="4">
    <source>
        <dbReference type="ARBA" id="ARBA00011690"/>
    </source>
</evidence>
<feature type="domain" description="Glycine cleavage system P-protein N-terminal" evidence="9">
    <location>
        <begin position="466"/>
        <end position="737"/>
    </location>
</feature>
<evidence type="ECO:0000256" key="6">
    <source>
        <dbReference type="ARBA" id="ARBA00023002"/>
    </source>
</evidence>
<evidence type="ECO:0000256" key="2">
    <source>
        <dbReference type="ARBA" id="ARBA00003788"/>
    </source>
</evidence>
<reference evidence="11 12" key="1">
    <citation type="submission" date="2024-09" db="EMBL/GenBank/DDBJ databases">
        <authorList>
            <person name="Sun Q."/>
            <person name="Mori K."/>
        </authorList>
    </citation>
    <scope>NUCLEOTIDE SEQUENCE [LARGE SCALE GENOMIC DNA]</scope>
    <source>
        <strain evidence="11 12">CECT 7682</strain>
    </source>
</reference>
<sequence>MKIDLTPTVKFEHRHNGPSEQDKLLMLEKIGVSSVKELIDQTIPKSIQLDKALDLPEAKSEAAFLKDFRKQANKNKIFKSFIGLGYYDTIVPGVIQRNVLENPGWYTSYTPYQAEVSQGRLEALVNFQTMVMELTGMELANSSLLDEGTAAAEAMHMLYAARKKDKKKAHRFFVDEKVFVQTQEILKTRALPVGIDLVVGPLSDLDMKDPDLYGVLLQYPNSDGEIIDYQSLVDEAKENKVYTAFSADLLALTLLTPPGELGAEVVVGTTQRFGVPMGFGGPHAAYFATKDAFKRQVPGRIIGSSVDMDGNKAYRMALQTREQHIKRERATSNICTAQVLLAVMSAMYAVYHGPKGLKEIATRIHGLAKLTAQGLAELEFEQVNTNYFDTLKVKVDDVQQSKIRAFAISAKMNFRYEEGYIYLSFDEAKTVKDVKKIVDVFSKSTHHSAHPVDLKPFIKELSMEFPEGLERKSTYLEHPIFNSFHSEHEMLRYLKRLENRDLSLVHSMISLGSCTMKLNATTEMVPVTWPEFGQLHPYAPQDQAAGYYELFQDLRNWLSEITGFAETSLQPNSGAQGEYAGLMVIHEYHKSKGEDHRNVALIPSSAHGTNPASAVMAGMKVVIVKCDEQGNIDIDDLRTKAEQHKDNLSSFLVTYPSTHGVFEEAIREMCQIIHENGGQVYMDGANMNAQVGLTSPGKIGADVCHLNLHKTFCIPHGGGGPGMGPICVADHLMPFLPSNPLVKTGGQTPISAISAAPFGSASILPISYAYIVMMGKEGLQHATEQAIINTNYIKARLEPYFPILYTGAQGRAAHEMIVDFRQFKSVGVEVEDVSKRLMDYGFHSPTNSFPVAGTLMIEPTESESLAELDRFCDALLSIREEIREIEEGKFNAENNVLKNAPHTAHLVSSDDWKFPYSREKAAYPLPYVKANKFWPSVRRIDAGYGDRNLMCSCIPVEEYAHFEEMA</sequence>
<dbReference type="Pfam" id="PF02347">
    <property type="entry name" value="GDC-P"/>
    <property type="match status" value="2"/>
</dbReference>
<comment type="similarity">
    <text evidence="3 8">Belongs to the GcvP family.</text>
</comment>
<comment type="catalytic activity">
    <reaction evidence="7 8">
        <text>N(6)-[(R)-lipoyl]-L-lysyl-[glycine-cleavage complex H protein] + glycine + H(+) = N(6)-[(R)-S(8)-aminomethyldihydrolipoyl]-L-lysyl-[glycine-cleavage complex H protein] + CO2</text>
        <dbReference type="Rhea" id="RHEA:24304"/>
        <dbReference type="Rhea" id="RHEA-COMP:10494"/>
        <dbReference type="Rhea" id="RHEA-COMP:10495"/>
        <dbReference type="ChEBI" id="CHEBI:15378"/>
        <dbReference type="ChEBI" id="CHEBI:16526"/>
        <dbReference type="ChEBI" id="CHEBI:57305"/>
        <dbReference type="ChEBI" id="CHEBI:83099"/>
        <dbReference type="ChEBI" id="CHEBI:83143"/>
        <dbReference type="EC" id="1.4.4.2"/>
    </reaction>
</comment>
<dbReference type="Gene3D" id="3.90.1150.10">
    <property type="entry name" value="Aspartate Aminotransferase, domain 1"/>
    <property type="match status" value="2"/>
</dbReference>
<comment type="function">
    <text evidence="2 8">The glycine cleavage system catalyzes the degradation of glycine. The P protein binds the alpha-amino group of glycine through its pyridoxal phosphate cofactor; CO(2) is released and the remaining methylamine moiety is then transferred to the lipoamide cofactor of the H protein.</text>
</comment>
<dbReference type="PANTHER" id="PTHR11773">
    <property type="entry name" value="GLYCINE DEHYDROGENASE, DECARBOXYLATING"/>
    <property type="match status" value="1"/>
</dbReference>
<evidence type="ECO:0000313" key="11">
    <source>
        <dbReference type="EMBL" id="MFB9211751.1"/>
    </source>
</evidence>
<gene>
    <name evidence="8 11" type="primary">gcvP</name>
    <name evidence="11" type="ORF">ACFFUR_08030</name>
</gene>
<dbReference type="NCBIfam" id="TIGR00461">
    <property type="entry name" value="gcvP"/>
    <property type="match status" value="1"/>
</dbReference>
<dbReference type="EC" id="1.4.4.2" evidence="8"/>
<evidence type="ECO:0000259" key="9">
    <source>
        <dbReference type="Pfam" id="PF02347"/>
    </source>
</evidence>
<feature type="modified residue" description="N6-(pyridoxal phosphate)lysine" evidence="8">
    <location>
        <position position="710"/>
    </location>
</feature>
<evidence type="ECO:0000256" key="7">
    <source>
        <dbReference type="ARBA" id="ARBA00049026"/>
    </source>
</evidence>
<evidence type="ECO:0000313" key="12">
    <source>
        <dbReference type="Proteomes" id="UP001589654"/>
    </source>
</evidence>
<dbReference type="InterPro" id="IPR049315">
    <property type="entry name" value="GDC-P_N"/>
</dbReference>
<dbReference type="InterPro" id="IPR020581">
    <property type="entry name" value="GDC_P"/>
</dbReference>
<dbReference type="Gene3D" id="3.40.640.10">
    <property type="entry name" value="Type I PLP-dependent aspartate aminotransferase-like (Major domain)"/>
    <property type="match status" value="2"/>
</dbReference>
<evidence type="ECO:0000256" key="8">
    <source>
        <dbReference type="HAMAP-Rule" id="MF_00711"/>
    </source>
</evidence>
<feature type="domain" description="Glycine dehydrogenase C-terminal" evidence="10">
    <location>
        <begin position="782"/>
        <end position="902"/>
    </location>
</feature>
<dbReference type="NCBIfam" id="NF003346">
    <property type="entry name" value="PRK04366.1"/>
    <property type="match status" value="1"/>
</dbReference>
<keyword evidence="12" id="KW-1185">Reference proteome</keyword>
<dbReference type="InterPro" id="IPR015422">
    <property type="entry name" value="PyrdxlP-dep_Trfase_small"/>
</dbReference>
<dbReference type="InterPro" id="IPR015421">
    <property type="entry name" value="PyrdxlP-dep_Trfase_major"/>
</dbReference>
<dbReference type="InterPro" id="IPR003437">
    <property type="entry name" value="GcvP"/>
</dbReference>
<dbReference type="InterPro" id="IPR015424">
    <property type="entry name" value="PyrdxlP-dep_Trfase"/>
</dbReference>